<dbReference type="Pfam" id="PF13715">
    <property type="entry name" value="CarbopepD_reg_2"/>
    <property type="match status" value="1"/>
</dbReference>
<dbReference type="RefSeq" id="WP_380801668.1">
    <property type="nucleotide sequence ID" value="NZ_JBHUIV010000014.1"/>
</dbReference>
<evidence type="ECO:0000259" key="11">
    <source>
        <dbReference type="Pfam" id="PF00593"/>
    </source>
</evidence>
<dbReference type="InterPro" id="IPR023996">
    <property type="entry name" value="TonB-dep_OMP_SusC/RagA"/>
</dbReference>
<organism evidence="13 14">
    <name type="scientific">Shivajiella indica</name>
    <dbReference type="NCBI Taxonomy" id="872115"/>
    <lineage>
        <taxon>Bacteria</taxon>
        <taxon>Pseudomonadati</taxon>
        <taxon>Bacteroidota</taxon>
        <taxon>Cytophagia</taxon>
        <taxon>Cytophagales</taxon>
        <taxon>Cyclobacteriaceae</taxon>
        <taxon>Shivajiella</taxon>
    </lineage>
</organism>
<feature type="chain" id="PRO_5046715580" evidence="10">
    <location>
        <begin position="27"/>
        <end position="989"/>
    </location>
</feature>
<evidence type="ECO:0000256" key="8">
    <source>
        <dbReference type="PROSITE-ProRule" id="PRU01360"/>
    </source>
</evidence>
<evidence type="ECO:0000313" key="13">
    <source>
        <dbReference type="EMBL" id="MFD2201739.1"/>
    </source>
</evidence>
<comment type="subcellular location">
    <subcellularLocation>
        <location evidence="1 8">Cell outer membrane</location>
        <topology evidence="1 8">Multi-pass membrane protein</topology>
    </subcellularLocation>
</comment>
<sequence length="989" mass="108914">MKKQLWNYVFLLFFLLSLSIGNLAFAQQSQITGKVIDKDSGDGIPGVSVLVKGTTRGSITDIDGNYSILASPEETLVISFIGYESVEELIGNRSVINVGLSQTVQALSEIIVVGYGTQERKEITSAVTSVKAENFNQGTVNDPRQLLQGKVAGLNIARPGGNPNRGFNMRLRGISTIGENAEPLVVIDGVIGGSLATVDPNDIESMDVLKDGSAAAIYGTRGSAGVILVTTKTGKQGRTVVEYNGSVAAETVARTIPVMTASEYRQVPNMVDLGANTNWLDEVTRTGFSQVHNLSLGGGSATTAYRVSMNYRGVDGVGINSGFDQLNARINLTQRALKDKAIFTVNISNTSIDRQFGNENSFRYAIISNPTVPVRSSLPQDAQFGGYAERDIFDWFNPVSIAEQNIDDRRESRLLASIRGEYNFTDRFRAAIFYASQRETDWRGAYSPKTAKFGGGFGRNGLATIQDDVRLNDLLETTLNYDATAGRLEMAFLGGYSYQEFFNQGNYMQAGDFLTDIFTYNNIGAALDFANGLATVSSYANSNKLVAFFGRANFNLEDTYFLSLSARYEGSTRFGANNKWGLFPAVSAGVNLANVFQMPSSISAMKFRASYGRTGTQPNQSYLSLLRFGRQGNFFYNGAFVPSYGPVSNPNPDLAWETKDEYNVGLDFVILNNKLDGAIDYYTRVTTGMLLPINVPVPPNLFPQTVLNIGEMLNSGIEVMVNYQAIQKSDFRWTTGFNFSTLRTNLRSLSAGDLSFGEVNYRSNFGSPGQNLTQLIRIQENGPLGQIWGPRKVGLNEDGSPRMAVINGTAVDDNGNPVYCNCNEDRTQLGTAYPTFNFGINNTFNYKRWDLNFFFRGSIGHYLINSYRGFYENTEGTTVQNYNIVKTKYYDPAVTKAEYNSDHVERANFVLLDNATLGYNFNVGIGRNVTRLRTFLAVQNPFMFTSYTGVDPEVRYLDSETNDPLAPGIERRATYFTTTITTFGLNVSF</sequence>
<comment type="caution">
    <text evidence="13">The sequence shown here is derived from an EMBL/GenBank/DDBJ whole genome shotgun (WGS) entry which is preliminary data.</text>
</comment>
<keyword evidence="5 9" id="KW-0798">TonB box</keyword>
<evidence type="ECO:0000256" key="1">
    <source>
        <dbReference type="ARBA" id="ARBA00004571"/>
    </source>
</evidence>
<feature type="signal peptide" evidence="10">
    <location>
        <begin position="1"/>
        <end position="26"/>
    </location>
</feature>
<gene>
    <name evidence="13" type="ORF">ACFSKV_09185</name>
</gene>
<dbReference type="NCBIfam" id="TIGR04056">
    <property type="entry name" value="OMP_RagA_SusC"/>
    <property type="match status" value="1"/>
</dbReference>
<dbReference type="Proteomes" id="UP001597414">
    <property type="component" value="Unassembled WGS sequence"/>
</dbReference>
<keyword evidence="6 8" id="KW-0472">Membrane</keyword>
<dbReference type="PROSITE" id="PS52016">
    <property type="entry name" value="TONB_DEPENDENT_REC_3"/>
    <property type="match status" value="1"/>
</dbReference>
<dbReference type="InterPro" id="IPR000531">
    <property type="entry name" value="Beta-barrel_TonB"/>
</dbReference>
<keyword evidence="3 8" id="KW-1134">Transmembrane beta strand</keyword>
<evidence type="ECO:0000256" key="4">
    <source>
        <dbReference type="ARBA" id="ARBA00022692"/>
    </source>
</evidence>
<evidence type="ECO:0000259" key="12">
    <source>
        <dbReference type="Pfam" id="PF07715"/>
    </source>
</evidence>
<dbReference type="EMBL" id="JBHUIV010000014">
    <property type="protein sequence ID" value="MFD2201739.1"/>
    <property type="molecule type" value="Genomic_DNA"/>
</dbReference>
<comment type="similarity">
    <text evidence="8 9">Belongs to the TonB-dependent receptor family.</text>
</comment>
<dbReference type="Gene3D" id="2.170.130.10">
    <property type="entry name" value="TonB-dependent receptor, plug domain"/>
    <property type="match status" value="1"/>
</dbReference>
<dbReference type="SUPFAM" id="SSF49464">
    <property type="entry name" value="Carboxypeptidase regulatory domain-like"/>
    <property type="match status" value="1"/>
</dbReference>
<dbReference type="NCBIfam" id="TIGR04057">
    <property type="entry name" value="SusC_RagA_signa"/>
    <property type="match status" value="1"/>
</dbReference>
<dbReference type="Gene3D" id="2.60.40.1120">
    <property type="entry name" value="Carboxypeptidase-like, regulatory domain"/>
    <property type="match status" value="1"/>
</dbReference>
<keyword evidence="14" id="KW-1185">Reference proteome</keyword>
<keyword evidence="2 8" id="KW-0813">Transport</keyword>
<accession>A0ABW5B8H0</accession>
<dbReference type="InterPro" id="IPR023997">
    <property type="entry name" value="TonB-dep_OMP_SusC/RagA_CS"/>
</dbReference>
<proteinExistence type="inferred from homology"/>
<dbReference type="InterPro" id="IPR036942">
    <property type="entry name" value="Beta-barrel_TonB_sf"/>
</dbReference>
<keyword evidence="7 8" id="KW-0998">Cell outer membrane</keyword>
<dbReference type="Gene3D" id="2.40.170.20">
    <property type="entry name" value="TonB-dependent receptor, beta-barrel domain"/>
    <property type="match status" value="1"/>
</dbReference>
<keyword evidence="4 8" id="KW-0812">Transmembrane</keyword>
<evidence type="ECO:0000256" key="7">
    <source>
        <dbReference type="ARBA" id="ARBA00023237"/>
    </source>
</evidence>
<dbReference type="SUPFAM" id="SSF56935">
    <property type="entry name" value="Porins"/>
    <property type="match status" value="1"/>
</dbReference>
<evidence type="ECO:0000256" key="10">
    <source>
        <dbReference type="SAM" id="SignalP"/>
    </source>
</evidence>
<dbReference type="InterPro" id="IPR039426">
    <property type="entry name" value="TonB-dep_rcpt-like"/>
</dbReference>
<evidence type="ECO:0000256" key="2">
    <source>
        <dbReference type="ARBA" id="ARBA00022448"/>
    </source>
</evidence>
<dbReference type="InterPro" id="IPR012910">
    <property type="entry name" value="Plug_dom"/>
</dbReference>
<feature type="domain" description="TonB-dependent receptor plug" evidence="12">
    <location>
        <begin position="121"/>
        <end position="226"/>
    </location>
</feature>
<dbReference type="Pfam" id="PF07715">
    <property type="entry name" value="Plug"/>
    <property type="match status" value="1"/>
</dbReference>
<evidence type="ECO:0000256" key="3">
    <source>
        <dbReference type="ARBA" id="ARBA00022452"/>
    </source>
</evidence>
<evidence type="ECO:0000256" key="9">
    <source>
        <dbReference type="RuleBase" id="RU003357"/>
    </source>
</evidence>
<reference evidence="14" key="1">
    <citation type="journal article" date="2019" name="Int. J. Syst. Evol. Microbiol.">
        <title>The Global Catalogue of Microorganisms (GCM) 10K type strain sequencing project: providing services to taxonomists for standard genome sequencing and annotation.</title>
        <authorList>
            <consortium name="The Broad Institute Genomics Platform"/>
            <consortium name="The Broad Institute Genome Sequencing Center for Infectious Disease"/>
            <person name="Wu L."/>
            <person name="Ma J."/>
        </authorList>
    </citation>
    <scope>NUCLEOTIDE SEQUENCE [LARGE SCALE GENOMIC DNA]</scope>
    <source>
        <strain evidence="14">KCTC 19812</strain>
    </source>
</reference>
<feature type="domain" description="TonB-dependent receptor-like beta-barrel" evidence="11">
    <location>
        <begin position="383"/>
        <end position="940"/>
    </location>
</feature>
<evidence type="ECO:0000313" key="14">
    <source>
        <dbReference type="Proteomes" id="UP001597414"/>
    </source>
</evidence>
<protein>
    <submittedName>
        <fullName evidence="13">SusC/RagA family TonB-linked outer membrane protein</fullName>
    </submittedName>
</protein>
<dbReference type="InterPro" id="IPR008969">
    <property type="entry name" value="CarboxyPept-like_regulatory"/>
</dbReference>
<evidence type="ECO:0000256" key="6">
    <source>
        <dbReference type="ARBA" id="ARBA00023136"/>
    </source>
</evidence>
<keyword evidence="10" id="KW-0732">Signal</keyword>
<dbReference type="InterPro" id="IPR037066">
    <property type="entry name" value="Plug_dom_sf"/>
</dbReference>
<evidence type="ECO:0000256" key="5">
    <source>
        <dbReference type="ARBA" id="ARBA00023077"/>
    </source>
</evidence>
<name>A0ABW5B8H0_9BACT</name>
<dbReference type="Pfam" id="PF00593">
    <property type="entry name" value="TonB_dep_Rec_b-barrel"/>
    <property type="match status" value="1"/>
</dbReference>